<feature type="region of interest" description="Disordered" evidence="1">
    <location>
        <begin position="120"/>
        <end position="153"/>
    </location>
</feature>
<gene>
    <name evidence="2" type="ORF">SNAT2548_LOCUS26403</name>
</gene>
<proteinExistence type="predicted"/>
<name>A0A812SCE8_9DINO</name>
<reference evidence="2" key="1">
    <citation type="submission" date="2021-02" db="EMBL/GenBank/DDBJ databases">
        <authorList>
            <person name="Dougan E. K."/>
            <person name="Rhodes N."/>
            <person name="Thang M."/>
            <person name="Chan C."/>
        </authorList>
    </citation>
    <scope>NUCLEOTIDE SEQUENCE</scope>
</reference>
<dbReference type="Proteomes" id="UP000604046">
    <property type="component" value="Unassembled WGS sequence"/>
</dbReference>
<evidence type="ECO:0000313" key="2">
    <source>
        <dbReference type="EMBL" id="CAE7470660.1"/>
    </source>
</evidence>
<evidence type="ECO:0000256" key="1">
    <source>
        <dbReference type="SAM" id="MobiDB-lite"/>
    </source>
</evidence>
<evidence type="ECO:0000313" key="3">
    <source>
        <dbReference type="Proteomes" id="UP000604046"/>
    </source>
</evidence>
<dbReference type="AlphaFoldDB" id="A0A812SCE8"/>
<protein>
    <submittedName>
        <fullName evidence="2">Uncharacterized protein</fullName>
    </submittedName>
</protein>
<comment type="caution">
    <text evidence="2">The sequence shown here is derived from an EMBL/GenBank/DDBJ whole genome shotgun (WGS) entry which is preliminary data.</text>
</comment>
<accession>A0A812SCE8</accession>
<sequence length="385" mass="42866">MDRLNKAQLKGKLQEFRETPPSSWTCPELRQRPRELNGVYTSQQKELHMLHVMLSGNETVAHSETKALNHLHETVESHSQDVKMWRINRWPHKVEETGPDNAQGKLQLHLKATAKFSVEPKADEDKDPMKRVSGSKTTKAASRRVRVATRSQGARVASGPKAVFDVDVEDRDLEAIEGAPSLGVSCSGAMALERRDLSDGKARQIEEPSHAVIPDILQELSGRSDNGVQRPVLMEVARVPNRSAAIAIEIEMPDSNRGWQALYADTSGYSIGALKRGMISGHVDDFVFCGRSDDEEWQAVLEKMRQRFQGGDWEDEKFVSLLRSEVYRTQGAAQTQAAVNGEDAFYFARKRQAAGLNPLSSEMEEKSDVLKKQNGALFFGAQGGR</sequence>
<organism evidence="2 3">
    <name type="scientific">Symbiodinium natans</name>
    <dbReference type="NCBI Taxonomy" id="878477"/>
    <lineage>
        <taxon>Eukaryota</taxon>
        <taxon>Sar</taxon>
        <taxon>Alveolata</taxon>
        <taxon>Dinophyceae</taxon>
        <taxon>Suessiales</taxon>
        <taxon>Symbiodiniaceae</taxon>
        <taxon>Symbiodinium</taxon>
    </lineage>
</organism>
<dbReference type="EMBL" id="CAJNDS010002430">
    <property type="protein sequence ID" value="CAE7470660.1"/>
    <property type="molecule type" value="Genomic_DNA"/>
</dbReference>
<feature type="compositionally biased region" description="Basic and acidic residues" evidence="1">
    <location>
        <begin position="120"/>
        <end position="130"/>
    </location>
</feature>
<keyword evidence="3" id="KW-1185">Reference proteome</keyword>